<protein>
    <submittedName>
        <fullName evidence="1">Uncharacterized protein</fullName>
    </submittedName>
</protein>
<evidence type="ECO:0000313" key="2">
    <source>
        <dbReference type="Proteomes" id="UP000003374"/>
    </source>
</evidence>
<dbReference type="AlphaFoldDB" id="A4BQA3"/>
<dbReference type="STRING" id="314278.NB231_05095"/>
<gene>
    <name evidence="1" type="ORF">NB231_05095</name>
</gene>
<organism evidence="1 2">
    <name type="scientific">Nitrococcus mobilis Nb-231</name>
    <dbReference type="NCBI Taxonomy" id="314278"/>
    <lineage>
        <taxon>Bacteria</taxon>
        <taxon>Pseudomonadati</taxon>
        <taxon>Pseudomonadota</taxon>
        <taxon>Gammaproteobacteria</taxon>
        <taxon>Chromatiales</taxon>
        <taxon>Ectothiorhodospiraceae</taxon>
        <taxon>Nitrococcus</taxon>
    </lineage>
</organism>
<comment type="caution">
    <text evidence="1">The sequence shown here is derived from an EMBL/GenBank/DDBJ whole genome shotgun (WGS) entry which is preliminary data.</text>
</comment>
<evidence type="ECO:0000313" key="1">
    <source>
        <dbReference type="EMBL" id="EAR22258.1"/>
    </source>
</evidence>
<dbReference type="Proteomes" id="UP000003374">
    <property type="component" value="Unassembled WGS sequence"/>
</dbReference>
<dbReference type="EMBL" id="AAOF01000004">
    <property type="protein sequence ID" value="EAR22258.1"/>
    <property type="molecule type" value="Genomic_DNA"/>
</dbReference>
<proteinExistence type="predicted"/>
<reference evidence="1 2" key="1">
    <citation type="submission" date="2006-02" db="EMBL/GenBank/DDBJ databases">
        <authorList>
            <person name="Waterbury J."/>
            <person name="Ferriera S."/>
            <person name="Johnson J."/>
            <person name="Kravitz S."/>
            <person name="Halpern A."/>
            <person name="Remington K."/>
            <person name="Beeson K."/>
            <person name="Tran B."/>
            <person name="Rogers Y.-H."/>
            <person name="Friedman R."/>
            <person name="Venter J.C."/>
        </authorList>
    </citation>
    <scope>NUCLEOTIDE SEQUENCE [LARGE SCALE GENOMIC DNA]</scope>
    <source>
        <strain evidence="1 2">Nb-231</strain>
    </source>
</reference>
<sequence>MFLWSWEGGDKDYWKHLEGLEKRKTPLSDHLVALFEEWSKSFVGITAHFEHLLEQFEILASLVHIESSDITELDDMLGRQDPQSWVWMPVGRSGWHSSIRDRILSEILSDDLKAALLAAGFGNGSADFLDKSIANYRRIAGRMAW</sequence>
<keyword evidence="2" id="KW-1185">Reference proteome</keyword>
<name>A4BQA3_9GAMM</name>
<dbReference type="HOGENOM" id="CLU_1784853_0_0_6"/>
<dbReference type="eggNOG" id="COG0846">
    <property type="taxonomic scope" value="Bacteria"/>
</dbReference>
<accession>A4BQA3</accession>